<evidence type="ECO:0000256" key="4">
    <source>
        <dbReference type="ARBA" id="ARBA00010044"/>
    </source>
</evidence>
<dbReference type="Proteomes" id="UP001107558">
    <property type="component" value="Chromosome 4"/>
</dbReference>
<evidence type="ECO:0000256" key="2">
    <source>
        <dbReference type="ARBA" id="ARBA00004141"/>
    </source>
</evidence>
<comment type="similarity">
    <text evidence="5">In the N-terminal section; belongs to the AAA ATPase family.</text>
</comment>
<evidence type="ECO:0000256" key="14">
    <source>
        <dbReference type="ARBA" id="ARBA00022989"/>
    </source>
</evidence>
<dbReference type="Gene3D" id="3.40.1690.20">
    <property type="match status" value="1"/>
</dbReference>
<feature type="transmembrane region" description="Helical" evidence="18">
    <location>
        <begin position="123"/>
        <end position="142"/>
    </location>
</feature>
<comment type="cofactor">
    <cofactor evidence="1">
        <name>Zn(2+)</name>
        <dbReference type="ChEBI" id="CHEBI:29105"/>
    </cofactor>
</comment>
<keyword evidence="7 18" id="KW-0812">Transmembrane</keyword>
<dbReference type="GO" id="GO:0004176">
    <property type="term" value="F:ATP-dependent peptidase activity"/>
    <property type="evidence" value="ECO:0007669"/>
    <property type="project" value="InterPro"/>
</dbReference>
<keyword evidence="21" id="KW-1185">Reference proteome</keyword>
<evidence type="ECO:0000256" key="13">
    <source>
        <dbReference type="ARBA" id="ARBA00022946"/>
    </source>
</evidence>
<dbReference type="Pfam" id="PF00004">
    <property type="entry name" value="AAA"/>
    <property type="match status" value="1"/>
</dbReference>
<dbReference type="FunFam" id="3.40.50.300:FF:000277">
    <property type="entry name" value="ATP-dependent zinc metalloprotease FtsH"/>
    <property type="match status" value="1"/>
</dbReference>
<dbReference type="InterPro" id="IPR027417">
    <property type="entry name" value="P-loop_NTPase"/>
</dbReference>
<evidence type="ECO:0000256" key="10">
    <source>
        <dbReference type="ARBA" id="ARBA00022801"/>
    </source>
</evidence>
<evidence type="ECO:0000313" key="21">
    <source>
        <dbReference type="Proteomes" id="UP001107558"/>
    </source>
</evidence>
<evidence type="ECO:0000256" key="12">
    <source>
        <dbReference type="ARBA" id="ARBA00022840"/>
    </source>
</evidence>
<dbReference type="InterPro" id="IPR005936">
    <property type="entry name" value="FtsH"/>
</dbReference>
<dbReference type="SMART" id="SM00382">
    <property type="entry name" value="AAA"/>
    <property type="match status" value="1"/>
</dbReference>
<dbReference type="Pfam" id="PF17862">
    <property type="entry name" value="AAA_lid_3"/>
    <property type="match status" value="1"/>
</dbReference>
<evidence type="ECO:0000256" key="9">
    <source>
        <dbReference type="ARBA" id="ARBA00022741"/>
    </source>
</evidence>
<organism evidence="20 21">
    <name type="scientific">Polypedilum vanderplanki</name>
    <name type="common">Sleeping chironomid midge</name>
    <dbReference type="NCBI Taxonomy" id="319348"/>
    <lineage>
        <taxon>Eukaryota</taxon>
        <taxon>Metazoa</taxon>
        <taxon>Ecdysozoa</taxon>
        <taxon>Arthropoda</taxon>
        <taxon>Hexapoda</taxon>
        <taxon>Insecta</taxon>
        <taxon>Pterygota</taxon>
        <taxon>Neoptera</taxon>
        <taxon>Endopterygota</taxon>
        <taxon>Diptera</taxon>
        <taxon>Nematocera</taxon>
        <taxon>Chironomoidea</taxon>
        <taxon>Chironomidae</taxon>
        <taxon>Chironominae</taxon>
        <taxon>Polypedilum</taxon>
        <taxon>Polypedilum</taxon>
    </lineage>
</organism>
<gene>
    <name evidence="20" type="ORF">PVAND_014729</name>
</gene>
<dbReference type="GO" id="GO:0005745">
    <property type="term" value="C:m-AAA complex"/>
    <property type="evidence" value="ECO:0007669"/>
    <property type="project" value="TreeGrafter"/>
</dbReference>
<comment type="caution">
    <text evidence="20">The sequence shown here is derived from an EMBL/GenBank/DDBJ whole genome shotgun (WGS) entry which is preliminary data.</text>
</comment>
<dbReference type="GO" id="GO:0046872">
    <property type="term" value="F:metal ion binding"/>
    <property type="evidence" value="ECO:0007669"/>
    <property type="project" value="UniProtKB-KW"/>
</dbReference>
<keyword evidence="11" id="KW-0862">Zinc</keyword>
<keyword evidence="9" id="KW-0547">Nucleotide-binding</keyword>
<dbReference type="Gene3D" id="1.10.8.60">
    <property type="match status" value="1"/>
</dbReference>
<feature type="compositionally biased region" description="Basic and acidic residues" evidence="17">
    <location>
        <begin position="88"/>
        <end position="114"/>
    </location>
</feature>
<keyword evidence="13" id="KW-0809">Transit peptide</keyword>
<evidence type="ECO:0000256" key="3">
    <source>
        <dbReference type="ARBA" id="ARBA00004173"/>
    </source>
</evidence>
<comment type="similarity">
    <text evidence="4">In the C-terminal section; belongs to the peptidase M41 family.</text>
</comment>
<dbReference type="PANTHER" id="PTHR43655:SF8">
    <property type="entry name" value="PARAPLEGIN"/>
    <property type="match status" value="1"/>
</dbReference>
<evidence type="ECO:0000256" key="7">
    <source>
        <dbReference type="ARBA" id="ARBA00022692"/>
    </source>
</evidence>
<comment type="subcellular location">
    <subcellularLocation>
        <location evidence="2">Membrane</location>
        <topology evidence="2">Multi-pass membrane protein</topology>
    </subcellularLocation>
    <subcellularLocation>
        <location evidence="3">Mitochondrion</location>
    </subcellularLocation>
</comment>
<dbReference type="InterPro" id="IPR003959">
    <property type="entry name" value="ATPase_AAA_core"/>
</dbReference>
<dbReference type="NCBIfam" id="TIGR01241">
    <property type="entry name" value="FtsH_fam"/>
    <property type="match status" value="1"/>
</dbReference>
<evidence type="ECO:0000259" key="19">
    <source>
        <dbReference type="SMART" id="SM00382"/>
    </source>
</evidence>
<keyword evidence="8" id="KW-0479">Metal-binding</keyword>
<dbReference type="SUPFAM" id="SSF52540">
    <property type="entry name" value="P-loop containing nucleoside triphosphate hydrolases"/>
    <property type="match status" value="1"/>
</dbReference>
<accession>A0A9J6BAJ3</accession>
<sequence length="764" mass="85644">MLKANRINIITKLHRHFSRFTASSSYHTVNHNENNFLQLPTKISLKSLTKNELRRINGEYTAILKLISRSTNIPESEITKSIVNCKSNDPKRKDPSHPHYKPDGKYDDPNEEKDPNRERLMAILSKVLFTGFMIFMFISLIMPRNRPEVANRYVSWNEFVHHMLAVGEVKELIVHPDLDMVTIMLHEGAVIKGKRLPSNFYHMAIDTTRFEEKLRDVEKRLGVKENVAVTFERGGELASRILFSLVSLVVILALLSKVKNFKGPLGLDSFTQMGRAKFTLVDSFEGGRGVYFKDVAGLQEAKQEVMEFVDYLKAPERYQSLGAKVPRGALLLGPPGCGKTLLAKAVATEAQVPFLSMNGSEFIEMIGGLGAARVRDLFKEANKRSPCIIYIDEIDAIGRQREGSGAFSGMSSGENEQTLNQLLVEMDGMASKAGVLMLASTNRADVLDKALLRPGRFDRHIMIDIPNIHERREIFEKHLSGVSLEEPVNKYSKRLATLTPGFSGADIANVVNEAALHAARNNQKVVKAKNLEYAIERTVGGSEKKTSALMPIERRTVAYHEAGHAIVGWMLPSSDVLLKVTIVPRTSMALGFAQYTPKEQKLYTKEHLIDKMCMALGGRAAESIIFNRITTGAQNDLEKVTKIAYAQIKVFGMNENVGLVSFPDESEGSGSEKPYSKHLQNLIDMEARKLINYTYDKTEQVLRENLDKLEKLAETLLEKETLNYDEVVELIGPPAHAENKNKIEPIEFEDSINNLSDPEKIKTI</sequence>
<dbReference type="Gene3D" id="3.40.50.300">
    <property type="entry name" value="P-loop containing nucleotide triphosphate hydrolases"/>
    <property type="match status" value="1"/>
</dbReference>
<evidence type="ECO:0000256" key="6">
    <source>
        <dbReference type="ARBA" id="ARBA00022670"/>
    </source>
</evidence>
<dbReference type="InterPro" id="IPR000642">
    <property type="entry name" value="Peptidase_M41"/>
</dbReference>
<dbReference type="InterPro" id="IPR037219">
    <property type="entry name" value="Peptidase_M41-like"/>
</dbReference>
<dbReference type="GO" id="GO:0004222">
    <property type="term" value="F:metalloendopeptidase activity"/>
    <property type="evidence" value="ECO:0007669"/>
    <property type="project" value="InterPro"/>
</dbReference>
<reference evidence="20" key="1">
    <citation type="submission" date="2021-03" db="EMBL/GenBank/DDBJ databases">
        <title>Chromosome level genome of the anhydrobiotic midge Polypedilum vanderplanki.</title>
        <authorList>
            <person name="Yoshida Y."/>
            <person name="Kikawada T."/>
            <person name="Gusev O."/>
        </authorList>
    </citation>
    <scope>NUCLEOTIDE SEQUENCE</scope>
    <source>
        <strain evidence="20">NIAS01</strain>
        <tissue evidence="20">Whole body or cell culture</tissue>
    </source>
</reference>
<dbReference type="PANTHER" id="PTHR43655">
    <property type="entry name" value="ATP-DEPENDENT PROTEASE"/>
    <property type="match status" value="1"/>
</dbReference>
<dbReference type="HAMAP" id="MF_01458">
    <property type="entry name" value="FtsH"/>
    <property type="match status" value="1"/>
</dbReference>
<keyword evidence="14 18" id="KW-1133">Transmembrane helix</keyword>
<keyword evidence="15" id="KW-0482">Metalloprotease</keyword>
<dbReference type="GO" id="GO:0016887">
    <property type="term" value="F:ATP hydrolysis activity"/>
    <property type="evidence" value="ECO:0007669"/>
    <property type="project" value="InterPro"/>
</dbReference>
<evidence type="ECO:0000313" key="20">
    <source>
        <dbReference type="EMBL" id="KAG5666714.1"/>
    </source>
</evidence>
<dbReference type="GO" id="GO:0005524">
    <property type="term" value="F:ATP binding"/>
    <property type="evidence" value="ECO:0007669"/>
    <property type="project" value="UniProtKB-KW"/>
</dbReference>
<keyword evidence="6" id="KW-0645">Protease</keyword>
<dbReference type="OrthoDB" id="1413014at2759"/>
<dbReference type="InterPro" id="IPR050928">
    <property type="entry name" value="ATP-dep_Zn_Metalloprotease"/>
</dbReference>
<keyword evidence="12" id="KW-0067">ATP-binding</keyword>
<name>A0A9J6BAJ3_POLVA</name>
<dbReference type="CDD" id="cd19501">
    <property type="entry name" value="RecA-like_FtsH"/>
    <property type="match status" value="1"/>
</dbReference>
<protein>
    <recommendedName>
        <fullName evidence="19">AAA+ ATPase domain-containing protein</fullName>
    </recommendedName>
</protein>
<dbReference type="Pfam" id="PF01434">
    <property type="entry name" value="Peptidase_M41"/>
    <property type="match status" value="1"/>
</dbReference>
<dbReference type="FunFam" id="1.20.58.760:FF:000003">
    <property type="entry name" value="AFG3-like AAA ATPase 2"/>
    <property type="match status" value="1"/>
</dbReference>
<dbReference type="FunFam" id="1.10.8.60:FF:000033">
    <property type="entry name" value="paraplegin isoform X1"/>
    <property type="match status" value="1"/>
</dbReference>
<dbReference type="GO" id="GO:0034982">
    <property type="term" value="P:mitochondrial protein processing"/>
    <property type="evidence" value="ECO:0007669"/>
    <property type="project" value="TreeGrafter"/>
</dbReference>
<dbReference type="Gene3D" id="1.20.58.760">
    <property type="entry name" value="Peptidase M41"/>
    <property type="match status" value="1"/>
</dbReference>
<evidence type="ECO:0000256" key="1">
    <source>
        <dbReference type="ARBA" id="ARBA00001947"/>
    </source>
</evidence>
<evidence type="ECO:0000256" key="17">
    <source>
        <dbReference type="SAM" id="MobiDB-lite"/>
    </source>
</evidence>
<dbReference type="AlphaFoldDB" id="A0A9J6BAJ3"/>
<evidence type="ECO:0000256" key="5">
    <source>
        <dbReference type="ARBA" id="ARBA00010550"/>
    </source>
</evidence>
<dbReference type="SUPFAM" id="SSF140990">
    <property type="entry name" value="FtsH protease domain-like"/>
    <property type="match status" value="1"/>
</dbReference>
<evidence type="ECO:0000256" key="16">
    <source>
        <dbReference type="ARBA" id="ARBA00023136"/>
    </source>
</evidence>
<feature type="region of interest" description="Disordered" evidence="17">
    <location>
        <begin position="85"/>
        <end position="114"/>
    </location>
</feature>
<keyword evidence="16 18" id="KW-0472">Membrane</keyword>
<evidence type="ECO:0000256" key="11">
    <source>
        <dbReference type="ARBA" id="ARBA00022833"/>
    </source>
</evidence>
<feature type="domain" description="AAA+ ATPase" evidence="19">
    <location>
        <begin position="325"/>
        <end position="467"/>
    </location>
</feature>
<keyword evidence="10" id="KW-0378">Hydrolase</keyword>
<dbReference type="InterPro" id="IPR003593">
    <property type="entry name" value="AAA+_ATPase"/>
</dbReference>
<evidence type="ECO:0000256" key="15">
    <source>
        <dbReference type="ARBA" id="ARBA00023049"/>
    </source>
</evidence>
<dbReference type="EMBL" id="JADBJN010000004">
    <property type="protein sequence ID" value="KAG5666714.1"/>
    <property type="molecule type" value="Genomic_DNA"/>
</dbReference>
<evidence type="ECO:0000256" key="8">
    <source>
        <dbReference type="ARBA" id="ARBA00022723"/>
    </source>
</evidence>
<proteinExistence type="inferred from homology"/>
<dbReference type="InterPro" id="IPR041569">
    <property type="entry name" value="AAA_lid_3"/>
</dbReference>
<evidence type="ECO:0000256" key="18">
    <source>
        <dbReference type="SAM" id="Phobius"/>
    </source>
</evidence>